<feature type="compositionally biased region" description="Acidic residues" evidence="1">
    <location>
        <begin position="34"/>
        <end position="43"/>
    </location>
</feature>
<feature type="compositionally biased region" description="Low complexity" evidence="1">
    <location>
        <begin position="125"/>
        <end position="135"/>
    </location>
</feature>
<feature type="compositionally biased region" description="Acidic residues" evidence="1">
    <location>
        <begin position="50"/>
        <end position="62"/>
    </location>
</feature>
<reference evidence="2" key="1">
    <citation type="submission" date="2020-03" db="EMBL/GenBank/DDBJ databases">
        <title>The deep terrestrial virosphere.</title>
        <authorList>
            <person name="Holmfeldt K."/>
            <person name="Nilsson E."/>
            <person name="Simone D."/>
            <person name="Lopez-Fernandez M."/>
            <person name="Wu X."/>
            <person name="de Brujin I."/>
            <person name="Lundin D."/>
            <person name="Andersson A."/>
            <person name="Bertilsson S."/>
            <person name="Dopson M."/>
        </authorList>
    </citation>
    <scope>NUCLEOTIDE SEQUENCE</scope>
    <source>
        <strain evidence="2">MM415B02161</strain>
    </source>
</reference>
<dbReference type="EMBL" id="MT142602">
    <property type="protein sequence ID" value="QJA85907.1"/>
    <property type="molecule type" value="Genomic_DNA"/>
</dbReference>
<feature type="compositionally biased region" description="Polar residues" evidence="1">
    <location>
        <begin position="85"/>
        <end position="94"/>
    </location>
</feature>
<organism evidence="2">
    <name type="scientific">viral metagenome</name>
    <dbReference type="NCBI Taxonomy" id="1070528"/>
    <lineage>
        <taxon>unclassified sequences</taxon>
        <taxon>metagenomes</taxon>
        <taxon>organismal metagenomes</taxon>
    </lineage>
</organism>
<name>A0A6M3KUW0_9ZZZZ</name>
<evidence type="ECO:0000256" key="1">
    <source>
        <dbReference type="SAM" id="MobiDB-lite"/>
    </source>
</evidence>
<proteinExistence type="predicted"/>
<accession>A0A6M3KUW0</accession>
<feature type="region of interest" description="Disordered" evidence="1">
    <location>
        <begin position="267"/>
        <end position="292"/>
    </location>
</feature>
<dbReference type="AlphaFoldDB" id="A0A6M3KUW0"/>
<gene>
    <name evidence="2" type="ORF">MM415B02161_0012</name>
</gene>
<sequence>MPKAEATQVDDSQNAAVDDSLDFLHPNGVNPDAGQEDSGDDVADEHPQSDEPEGGEEPESADDAWQGEAALWGQELGLTPEEMQSFGSSEQFTSVAEKMYQALGRQVKPTEKPQSNGYEKPQPDQPQQQPYHSPPDLNLDELDEPVAKAIQTMQSRYDQLVDVLSNMNELLTHQGKSDEVIQAANEWDTRFDRLNNEAIFGKGSSLSGALAEEQRQRRWLVAQAVRAEREVMEQRGDVLPPIDIHTFRKARQLFGTLARGAIQKAAEESKRVAAHATPSGRSTSKKTHDMPQTDDQILAAWRKRHNIQ</sequence>
<feature type="region of interest" description="Disordered" evidence="1">
    <location>
        <begin position="1"/>
        <end position="140"/>
    </location>
</feature>
<protein>
    <submittedName>
        <fullName evidence="2">Uncharacterized protein</fullName>
    </submittedName>
</protein>
<evidence type="ECO:0000313" key="2">
    <source>
        <dbReference type="EMBL" id="QJA85907.1"/>
    </source>
</evidence>